<reference evidence="2" key="1">
    <citation type="journal article" date="2021" name="Proc. Natl. Acad. Sci. U.S.A.">
        <title>A Catalog of Tens of Thousands of Viruses from Human Metagenomes Reveals Hidden Associations with Chronic Diseases.</title>
        <authorList>
            <person name="Tisza M.J."/>
            <person name="Buck C.B."/>
        </authorList>
    </citation>
    <scope>NUCLEOTIDE SEQUENCE</scope>
    <source>
        <strain evidence="2">CtHip2</strain>
    </source>
</reference>
<proteinExistence type="predicted"/>
<keyword evidence="1" id="KW-0175">Coiled coil</keyword>
<sequence length="447" mass="53436">MKTLKEQQVTSLSELLKNAKKAEQTVEQDNNKETAVDRAAKNLNSLFKKYWTPLFDENKEYPMWNDGILIYFGQGMNDYFRVKQTSINKIVLVKCPASNRVTYPDTIAKSYNKILLMIITLHMYKDFKKEVDFCEILKERNIRHAINSFQDLIDLIGFVSYETLNENHKNNTIEIKNYKIKISPTLDFAKNYYYKLYSSNIKNIRQYVNENSDFSEILFERLMTHQDNFAELKETINQLVQVYSEMCDMLLPKSDIQQIKKQFDVLCKKYDLDSNNYRVAVTNWHNYKFIFSVAERGKWEYGTFEEYLKNNSNYRTLKAKEKGNTTFDYQDLENKIKAQAFENYAKEFAQKFYEKNKSEIEELKKVKFLHKRNLKFKNEELSIFINQEYSRLQITYNNFKFYRVAGNIYNFTIDSFTVHDKIMELSFEEIQKRLESSAEVIEKFINS</sequence>
<accession>A0A8S5RWG1</accession>
<evidence type="ECO:0000256" key="1">
    <source>
        <dbReference type="SAM" id="Coils"/>
    </source>
</evidence>
<dbReference type="EMBL" id="BK032497">
    <property type="protein sequence ID" value="DAF42895.1"/>
    <property type="molecule type" value="Genomic_DNA"/>
</dbReference>
<feature type="coiled-coil region" evidence="1">
    <location>
        <begin position="5"/>
        <end position="32"/>
    </location>
</feature>
<name>A0A8S5RWG1_9CAUD</name>
<protein>
    <submittedName>
        <fullName evidence="2">Uncharacterized protein</fullName>
    </submittedName>
</protein>
<organism evidence="2">
    <name type="scientific">Siphoviridae sp. ctHip2</name>
    <dbReference type="NCBI Taxonomy" id="2827830"/>
    <lineage>
        <taxon>Viruses</taxon>
        <taxon>Duplodnaviria</taxon>
        <taxon>Heunggongvirae</taxon>
        <taxon>Uroviricota</taxon>
        <taxon>Caudoviricetes</taxon>
    </lineage>
</organism>
<evidence type="ECO:0000313" key="2">
    <source>
        <dbReference type="EMBL" id="DAF42895.1"/>
    </source>
</evidence>